<dbReference type="Gene3D" id="3.30.1490.20">
    <property type="entry name" value="ATP-grasp fold, A domain"/>
    <property type="match status" value="1"/>
</dbReference>
<dbReference type="InterPro" id="IPR051549">
    <property type="entry name" value="PEP_Utilizing_Enz"/>
</dbReference>
<dbReference type="Pfam" id="PF00391">
    <property type="entry name" value="PEP-utilizers"/>
    <property type="match status" value="1"/>
</dbReference>
<dbReference type="SUPFAM" id="SSF56059">
    <property type="entry name" value="Glutathione synthetase ATP-binding domain-like"/>
    <property type="match status" value="1"/>
</dbReference>
<protein>
    <recommendedName>
        <fullName evidence="7">Phosphoenolpyruvate synthase</fullName>
    </recommendedName>
</protein>
<feature type="transmembrane region" description="Helical" evidence="2">
    <location>
        <begin position="7"/>
        <end position="25"/>
    </location>
</feature>
<keyword evidence="2" id="KW-0812">Transmembrane</keyword>
<evidence type="ECO:0000256" key="2">
    <source>
        <dbReference type="SAM" id="Phobius"/>
    </source>
</evidence>
<evidence type="ECO:0000259" key="4">
    <source>
        <dbReference type="Pfam" id="PF01326"/>
    </source>
</evidence>
<dbReference type="PANTHER" id="PTHR43615:SF1">
    <property type="entry name" value="PPDK_N DOMAIN-CONTAINING PROTEIN"/>
    <property type="match status" value="1"/>
</dbReference>
<sequence>MDLIYNLGYYFALFLIPFVVYFLLFKKHDGRSVYTGRDWLYLAKLYFAKNAVRRYQEKYRSFSEENFSAPTEQHTTSQTFYGCDQKGNSVALKFTLQCEDVAVLQLCLRVEDGNVFVLPEEHGLRLMKTSKDEWKVNGLSIETLEPYIRLRIVFNGLLRNVSIQHYEKVEFVRFSFIFNSCGAPTHIPRGMHVNLLADALAREMWRDGTWVEYLVDQSWYEQFGVLQGYLKGDSYSEDLILNLPACRTRFRGIDDRFLLKRALKLFISDRYGNLMNIVIKSFKNGCSQMNYGSAILSDNTIVPLKAINLMLKDLSVYKIIPETISMEVQVTGKLFKCVIHLNKAKAALTVSDEVNGFECYTLPAECEVNTNQGRAVVEFWYSRNGDWKFSPNALLQARKVDELPDILVADFKQEEARIIELSGGKGNSLALLASLNSSEFTVPDGFIVTVNAFNQQLRSSALLSKTVQHLDDVCCGRKDGKLEVICNEAVTFFKREKLSSEISTAIIKQLRNVSDTENSIGWAVRSSAVGEDSDELSAAGQNETFLGCLTEEQVLESVSACWASLYSYQSVYYRWQHGVPVVAEMAVVVQRMVPADAAGVLFTCHPFSFNPSQMVVTSNYGLGETVVSGKSDPDTFVLNRTWDDKVCMLDYNIGHKNKVLRMTQSGLEEVDEIEKGEEQWSISEKQAVQLAKLGVALEKAYGTPRDIEWAFCQDRLYLLQSRPITTLSAWTEFDLTHELDYPVRFDYTVLSTGNIGEVMPNAMSVLTESTTQLCTSWASEMNMRKHYDPFGYQYIVRREHRGLIDVVNLIHRNVSENIKTSSTILDLAIFGHPVLDDKLNTICKNVRGITPLSTMLKEFVRMLHLALRNLSTCKEMKEMVFNFKITVSEDQPVMENYKRIERALAKLPYIVKCHTLTSSVSVFYQAVAMNVLLEGRQDLTPAHCADFATILSCCSDVVSAEVPVALEKIAKIIRDEGYNEQFCTIKPEFGAAWLERKCPEAYRLFRQFLDRHGHRSQGEFEVMDESWGDNPSKVICMIQANARYETNPMGRSKTAKDIVKCLVSPKSAVTRTIIKYVIKRIQAAVSVRELTKCELVRAFHIFKQAYRQLSKQMVAQGLLPLPGLIYHLTHHEIGQVIQKRSPLLIAKALKRHKLYPKWNKTHFPELSVGAPVPEQEVGLLEEVPGTICVGTAACAGTVRARACVIRSLEEIDQLQTSDILITVCTDIAWSPYFPMLSGIVTELGGLISHGAVVAREYGLPCIVGVKGATRVFKTGDVVVLSGSTGRVGKAANFLEVL</sequence>
<feature type="domain" description="PEP-utilising enzyme mobile" evidence="3">
    <location>
        <begin position="1216"/>
        <end position="1285"/>
    </location>
</feature>
<evidence type="ECO:0000259" key="3">
    <source>
        <dbReference type="Pfam" id="PF00391"/>
    </source>
</evidence>
<name>A0AAV8VRQ2_9CUCU</name>
<comment type="similarity">
    <text evidence="1">Belongs to the PEP-utilizing enzyme family.</text>
</comment>
<keyword evidence="2" id="KW-1133">Transmembrane helix</keyword>
<organism evidence="5 6">
    <name type="scientific">Exocentrus adspersus</name>
    <dbReference type="NCBI Taxonomy" id="1586481"/>
    <lineage>
        <taxon>Eukaryota</taxon>
        <taxon>Metazoa</taxon>
        <taxon>Ecdysozoa</taxon>
        <taxon>Arthropoda</taxon>
        <taxon>Hexapoda</taxon>
        <taxon>Insecta</taxon>
        <taxon>Pterygota</taxon>
        <taxon>Neoptera</taxon>
        <taxon>Endopterygota</taxon>
        <taxon>Coleoptera</taxon>
        <taxon>Polyphaga</taxon>
        <taxon>Cucujiformia</taxon>
        <taxon>Chrysomeloidea</taxon>
        <taxon>Cerambycidae</taxon>
        <taxon>Lamiinae</taxon>
        <taxon>Acanthocinini</taxon>
        <taxon>Exocentrus</taxon>
    </lineage>
</organism>
<dbReference type="EMBL" id="JANEYG010000041">
    <property type="protein sequence ID" value="KAJ8916677.1"/>
    <property type="molecule type" value="Genomic_DNA"/>
</dbReference>
<keyword evidence="6" id="KW-1185">Reference proteome</keyword>
<gene>
    <name evidence="5" type="ORF">NQ315_000322</name>
</gene>
<dbReference type="Gene3D" id="3.50.30.10">
    <property type="entry name" value="Phosphohistidine domain"/>
    <property type="match status" value="1"/>
</dbReference>
<dbReference type="InterPro" id="IPR008279">
    <property type="entry name" value="PEP-util_enz_mobile_dom"/>
</dbReference>
<proteinExistence type="inferred from homology"/>
<evidence type="ECO:0008006" key="7">
    <source>
        <dbReference type="Google" id="ProtNLM"/>
    </source>
</evidence>
<accession>A0AAV8VRQ2</accession>
<dbReference type="PANTHER" id="PTHR43615">
    <property type="entry name" value="PHOSPHOENOLPYRUVATE SYNTHASE-RELATED"/>
    <property type="match status" value="1"/>
</dbReference>
<comment type="caution">
    <text evidence="5">The sequence shown here is derived from an EMBL/GenBank/DDBJ whole genome shotgun (WGS) entry which is preliminary data.</text>
</comment>
<evidence type="ECO:0000313" key="6">
    <source>
        <dbReference type="Proteomes" id="UP001159042"/>
    </source>
</evidence>
<keyword evidence="2" id="KW-0472">Membrane</keyword>
<dbReference type="Proteomes" id="UP001159042">
    <property type="component" value="Unassembled WGS sequence"/>
</dbReference>
<reference evidence="5 6" key="1">
    <citation type="journal article" date="2023" name="Insect Mol. Biol.">
        <title>Genome sequencing provides insights into the evolution of gene families encoding plant cell wall-degrading enzymes in longhorned beetles.</title>
        <authorList>
            <person name="Shin N.R."/>
            <person name="Okamura Y."/>
            <person name="Kirsch R."/>
            <person name="Pauchet Y."/>
        </authorList>
    </citation>
    <scope>NUCLEOTIDE SEQUENCE [LARGE SCALE GENOMIC DNA]</scope>
    <source>
        <strain evidence="5">EAD_L_NR</strain>
    </source>
</reference>
<dbReference type="InterPro" id="IPR013815">
    <property type="entry name" value="ATP_grasp_subdomain_1"/>
</dbReference>
<dbReference type="Gene3D" id="3.30.470.20">
    <property type="entry name" value="ATP-grasp fold, B domain"/>
    <property type="match status" value="1"/>
</dbReference>
<evidence type="ECO:0000256" key="1">
    <source>
        <dbReference type="ARBA" id="ARBA00007837"/>
    </source>
</evidence>
<dbReference type="SUPFAM" id="SSF52009">
    <property type="entry name" value="Phosphohistidine domain"/>
    <property type="match status" value="1"/>
</dbReference>
<dbReference type="GO" id="GO:0005524">
    <property type="term" value="F:ATP binding"/>
    <property type="evidence" value="ECO:0007669"/>
    <property type="project" value="InterPro"/>
</dbReference>
<dbReference type="GO" id="GO:0016301">
    <property type="term" value="F:kinase activity"/>
    <property type="evidence" value="ECO:0007669"/>
    <property type="project" value="InterPro"/>
</dbReference>
<dbReference type="InterPro" id="IPR036637">
    <property type="entry name" value="Phosphohistidine_dom_sf"/>
</dbReference>
<feature type="domain" description="Pyruvate phosphate dikinase AMP/ATP-binding" evidence="4">
    <location>
        <begin position="420"/>
        <end position="729"/>
    </location>
</feature>
<dbReference type="Pfam" id="PF01326">
    <property type="entry name" value="PPDK_N"/>
    <property type="match status" value="1"/>
</dbReference>
<dbReference type="InterPro" id="IPR002192">
    <property type="entry name" value="PPDK_AMP/ATP-bd"/>
</dbReference>
<evidence type="ECO:0000313" key="5">
    <source>
        <dbReference type="EMBL" id="KAJ8916677.1"/>
    </source>
</evidence>